<reference evidence="5" key="1">
    <citation type="submission" date="2022-07" db="EMBL/GenBank/DDBJ databases">
        <title>Genome Sequence of Xylaria arbuscula.</title>
        <authorList>
            <person name="Buettner E."/>
        </authorList>
    </citation>
    <scope>NUCLEOTIDE SEQUENCE</scope>
    <source>
        <strain evidence="5">VT107</strain>
    </source>
</reference>
<keyword evidence="2" id="KW-0288">FMN</keyword>
<dbReference type="SUPFAM" id="SSF55785">
    <property type="entry name" value="PYP-like sensor domain (PAS domain)"/>
    <property type="match status" value="1"/>
</dbReference>
<evidence type="ECO:0000256" key="1">
    <source>
        <dbReference type="ARBA" id="ARBA00022630"/>
    </source>
</evidence>
<feature type="domain" description="PAS" evidence="4">
    <location>
        <begin position="111"/>
        <end position="133"/>
    </location>
</feature>
<dbReference type="Pfam" id="PF13426">
    <property type="entry name" value="PAS_9"/>
    <property type="match status" value="1"/>
</dbReference>
<comment type="caution">
    <text evidence="5">The sequence shown here is derived from an EMBL/GenBank/DDBJ whole genome shotgun (WGS) entry which is preliminary data.</text>
</comment>
<dbReference type="PANTHER" id="PTHR47429:SF7">
    <property type="entry name" value="GATA-FACTOR"/>
    <property type="match status" value="1"/>
</dbReference>
<dbReference type="PANTHER" id="PTHR47429">
    <property type="entry name" value="PROTEIN TWIN LOV 1"/>
    <property type="match status" value="1"/>
</dbReference>
<evidence type="ECO:0000259" key="4">
    <source>
        <dbReference type="PROSITE" id="PS50112"/>
    </source>
</evidence>
<dbReference type="InterPro" id="IPR000014">
    <property type="entry name" value="PAS"/>
</dbReference>
<dbReference type="Gene3D" id="3.30.450.20">
    <property type="entry name" value="PAS domain"/>
    <property type="match status" value="1"/>
</dbReference>
<organism evidence="5 6">
    <name type="scientific">Xylaria arbuscula</name>
    <dbReference type="NCBI Taxonomy" id="114810"/>
    <lineage>
        <taxon>Eukaryota</taxon>
        <taxon>Fungi</taxon>
        <taxon>Dikarya</taxon>
        <taxon>Ascomycota</taxon>
        <taxon>Pezizomycotina</taxon>
        <taxon>Sordariomycetes</taxon>
        <taxon>Xylariomycetidae</taxon>
        <taxon>Xylariales</taxon>
        <taxon>Xylariaceae</taxon>
        <taxon>Xylaria</taxon>
    </lineage>
</organism>
<proteinExistence type="predicted"/>
<dbReference type="PROSITE" id="PS50112">
    <property type="entry name" value="PAS"/>
    <property type="match status" value="1"/>
</dbReference>
<dbReference type="AlphaFoldDB" id="A0A9W8N565"/>
<dbReference type="EMBL" id="JANPWZ010002909">
    <property type="protein sequence ID" value="KAJ3555304.1"/>
    <property type="molecule type" value="Genomic_DNA"/>
</dbReference>
<dbReference type="InterPro" id="IPR035965">
    <property type="entry name" value="PAS-like_dom_sf"/>
</dbReference>
<evidence type="ECO:0000256" key="2">
    <source>
        <dbReference type="ARBA" id="ARBA00022643"/>
    </source>
</evidence>
<dbReference type="GO" id="GO:0005634">
    <property type="term" value="C:nucleus"/>
    <property type="evidence" value="ECO:0007669"/>
    <property type="project" value="TreeGrafter"/>
</dbReference>
<keyword evidence="1" id="KW-0285">Flavoprotein</keyword>
<keyword evidence="6" id="KW-1185">Reference proteome</keyword>
<evidence type="ECO:0000313" key="5">
    <source>
        <dbReference type="EMBL" id="KAJ3555304.1"/>
    </source>
</evidence>
<dbReference type="CDD" id="cd00130">
    <property type="entry name" value="PAS"/>
    <property type="match status" value="1"/>
</dbReference>
<gene>
    <name evidence="5" type="ORF">NPX13_g10380</name>
</gene>
<protein>
    <recommendedName>
        <fullName evidence="4">PAS domain-containing protein</fullName>
    </recommendedName>
</protein>
<accession>A0A9W8N565</accession>
<evidence type="ECO:0000256" key="3">
    <source>
        <dbReference type="ARBA" id="ARBA00022991"/>
    </source>
</evidence>
<dbReference type="VEuPathDB" id="FungiDB:F4678DRAFT_22803"/>
<keyword evidence="3" id="KW-0157">Chromophore</keyword>
<name>A0A9W8N565_9PEZI</name>
<dbReference type="Proteomes" id="UP001148614">
    <property type="component" value="Unassembled WGS sequence"/>
</dbReference>
<evidence type="ECO:0000313" key="6">
    <source>
        <dbReference type="Proteomes" id="UP001148614"/>
    </source>
</evidence>
<sequence>MSSSAQVETINSFQFSMTTKRYVPSVAFMNPWEYNALEYNYSENEAGRASSQTVSYSEAIIYPGIYAPSGFDILGILSRVAMRPTPVIELPPVDDSCAIVVCDIEQPDYPVVYANEACVQLTGYPLEEMLGKNCRFMQAPGGKVRKGSTRSHVEKSVLKKMRRAVESNDELSIEVTNFKKNGQIFTNMLTIIPITWDTDSPRYYVGFFGEKTW</sequence>